<feature type="transmembrane region" description="Helical" evidence="1">
    <location>
        <begin position="99"/>
        <end position="121"/>
    </location>
</feature>
<dbReference type="GO" id="GO:0016020">
    <property type="term" value="C:membrane"/>
    <property type="evidence" value="ECO:0007669"/>
    <property type="project" value="InterPro"/>
</dbReference>
<keyword evidence="1" id="KW-1133">Transmembrane helix</keyword>
<feature type="transmembrane region" description="Helical" evidence="1">
    <location>
        <begin position="73"/>
        <end position="93"/>
    </location>
</feature>
<feature type="transmembrane region" description="Helical" evidence="1">
    <location>
        <begin position="279"/>
        <end position="301"/>
    </location>
</feature>
<dbReference type="Proteomes" id="UP000628840">
    <property type="component" value="Unassembled WGS sequence"/>
</dbReference>
<reference evidence="3 4" key="1">
    <citation type="journal article" date="2019" name="Int. J. Syst. Evol. Microbiol.">
        <title>The Global Catalogue of Microorganisms (GCM) 10K type strain sequencing project: providing services to taxonomists for standard genome sequencing and annotation.</title>
        <authorList>
            <consortium name="The Broad Institute Genomics Platform"/>
            <consortium name="The Broad Institute Genome Sequencing Center for Infectious Disease"/>
            <person name="Wu L."/>
            <person name="Ma J."/>
        </authorList>
    </citation>
    <scope>NUCLEOTIDE SEQUENCE [LARGE SCALE GENOMIC DNA]</scope>
    <source>
        <strain evidence="3 4">JCM 19585</strain>
    </source>
</reference>
<dbReference type="Pfam" id="PF00892">
    <property type="entry name" value="EamA"/>
    <property type="match status" value="2"/>
</dbReference>
<dbReference type="EMBL" id="BMPF01000003">
    <property type="protein sequence ID" value="GGL38879.1"/>
    <property type="molecule type" value="Genomic_DNA"/>
</dbReference>
<gene>
    <name evidence="3" type="ORF">GCM10009037_23190</name>
</gene>
<dbReference type="RefSeq" id="WP_188883904.1">
    <property type="nucleotide sequence ID" value="NZ_BMPF01000003.1"/>
</dbReference>
<comment type="caution">
    <text evidence="3">The sequence shown here is derived from an EMBL/GenBank/DDBJ whole genome shotgun (WGS) entry which is preliminary data.</text>
</comment>
<accession>A0A830FEJ5</accession>
<keyword evidence="4" id="KW-1185">Reference proteome</keyword>
<feature type="transmembrane region" description="Helical" evidence="1">
    <location>
        <begin position="253"/>
        <end position="273"/>
    </location>
</feature>
<evidence type="ECO:0000313" key="3">
    <source>
        <dbReference type="EMBL" id="GGL38879.1"/>
    </source>
</evidence>
<proteinExistence type="predicted"/>
<dbReference type="PANTHER" id="PTHR22911:SF76">
    <property type="entry name" value="EAMA DOMAIN-CONTAINING PROTEIN"/>
    <property type="match status" value="1"/>
</dbReference>
<feature type="transmembrane region" description="Helical" evidence="1">
    <location>
        <begin position="160"/>
        <end position="178"/>
    </location>
</feature>
<dbReference type="InterPro" id="IPR037185">
    <property type="entry name" value="EmrE-like"/>
</dbReference>
<feature type="transmembrane region" description="Helical" evidence="1">
    <location>
        <begin position="43"/>
        <end position="61"/>
    </location>
</feature>
<feature type="transmembrane region" description="Helical" evidence="1">
    <location>
        <begin position="224"/>
        <end position="246"/>
    </location>
</feature>
<feature type="transmembrane region" description="Helical" evidence="1">
    <location>
        <begin position="190"/>
        <end position="212"/>
    </location>
</feature>
<feature type="domain" description="EamA" evidence="2">
    <location>
        <begin position="161"/>
        <end position="296"/>
    </location>
</feature>
<evidence type="ECO:0000256" key="1">
    <source>
        <dbReference type="SAM" id="Phobius"/>
    </source>
</evidence>
<dbReference type="SUPFAM" id="SSF103481">
    <property type="entry name" value="Multidrug resistance efflux transporter EmrE"/>
    <property type="match status" value="2"/>
</dbReference>
<protein>
    <submittedName>
        <fullName evidence="3">Membrane protein</fullName>
    </submittedName>
</protein>
<keyword evidence="1" id="KW-0812">Transmembrane</keyword>
<feature type="transmembrane region" description="Helical" evidence="1">
    <location>
        <begin position="133"/>
        <end position="154"/>
    </location>
</feature>
<dbReference type="PANTHER" id="PTHR22911">
    <property type="entry name" value="ACYL-MALONYL CONDENSING ENZYME-RELATED"/>
    <property type="match status" value="1"/>
</dbReference>
<evidence type="ECO:0000259" key="2">
    <source>
        <dbReference type="Pfam" id="PF00892"/>
    </source>
</evidence>
<feature type="domain" description="EamA" evidence="2">
    <location>
        <begin position="15"/>
        <end position="144"/>
    </location>
</feature>
<evidence type="ECO:0000313" key="4">
    <source>
        <dbReference type="Proteomes" id="UP000628840"/>
    </source>
</evidence>
<dbReference type="InterPro" id="IPR000620">
    <property type="entry name" value="EamA_dom"/>
</dbReference>
<dbReference type="AlphaFoldDB" id="A0A830FEJ5"/>
<sequence length="304" mass="31398">MLDRFRSDPGAFAPLVLLLAILAGGSAAILIRWSHAPTATQVFYRLLFTTAAVAPVALLRHRDALRAISGRDLLVSAVTGVILGGHFLVFFRSVDWTTVAAATTLTQLHAAIVPLGAYALLDERVSRRMLAGLTVAFAGVALLSTGGVFVSSLLGGPHPLLGNAFAVLAAIGFAAYTLAGRSVRQRLPLFPYVTVVYAMATLAVGAFAVGTGTPVFRPYPAREWLIFLGLAVGPGLLTHTGFNWSLEHVDASVGSAAMLGTPVVSTLLAAVLLDEVPSAVTLAGAGVALAGVYFVATGVPVDNA</sequence>
<dbReference type="OrthoDB" id="214554at2157"/>
<keyword evidence="1" id="KW-0472">Membrane</keyword>
<organism evidence="3 4">
    <name type="scientific">Halarchaeum grantii</name>
    <dbReference type="NCBI Taxonomy" id="1193105"/>
    <lineage>
        <taxon>Archaea</taxon>
        <taxon>Methanobacteriati</taxon>
        <taxon>Methanobacteriota</taxon>
        <taxon>Stenosarchaea group</taxon>
        <taxon>Halobacteria</taxon>
        <taxon>Halobacteriales</taxon>
        <taxon>Halobacteriaceae</taxon>
    </lineage>
</organism>
<name>A0A830FEJ5_9EURY</name>